<dbReference type="Proteomes" id="UP000285832">
    <property type="component" value="Unassembled WGS sequence"/>
</dbReference>
<dbReference type="EMBL" id="QSQN01000003">
    <property type="protein sequence ID" value="RGK42458.1"/>
    <property type="molecule type" value="Genomic_DNA"/>
</dbReference>
<reference evidence="5 6" key="1">
    <citation type="submission" date="2018-08" db="EMBL/GenBank/DDBJ databases">
        <title>A genome reference for cultivated species of the human gut microbiota.</title>
        <authorList>
            <person name="Zou Y."/>
            <person name="Xue W."/>
            <person name="Luo G."/>
        </authorList>
    </citation>
    <scope>NUCLEOTIDE SEQUENCE [LARGE SCALE GENOMIC DNA]</scope>
    <source>
        <strain evidence="4 7">AM09-9</strain>
        <strain evidence="3 6">AM25-1LB</strain>
        <strain evidence="2 5">TF11-7</strain>
    </source>
</reference>
<dbReference type="Pfam" id="PF21844">
    <property type="entry name" value="DUF6903"/>
    <property type="match status" value="1"/>
</dbReference>
<dbReference type="EMBL" id="QRHG01000016">
    <property type="protein sequence ID" value="RHF60469.1"/>
    <property type="molecule type" value="Genomic_DNA"/>
</dbReference>
<organism evidence="2 5">
    <name type="scientific">[Ruminococcus] lactaris</name>
    <dbReference type="NCBI Taxonomy" id="46228"/>
    <lineage>
        <taxon>Bacteria</taxon>
        <taxon>Bacillati</taxon>
        <taxon>Bacillota</taxon>
        <taxon>Clostridia</taxon>
        <taxon>Lachnospirales</taxon>
        <taxon>Lachnospiraceae</taxon>
        <taxon>Mediterraneibacter</taxon>
    </lineage>
</organism>
<sequence length="59" mass="6372">MNERTKKIITAIVVIVIFVVCIGLIIVGQRNIGPKGLLTEIVGLAGLVGLLAFYNSKYK</sequence>
<protein>
    <submittedName>
        <fullName evidence="2">Uncharacterized protein</fullName>
    </submittedName>
</protein>
<dbReference type="RefSeq" id="WP_005611717.1">
    <property type="nucleotide sequence ID" value="NZ_CABKOA010000014.1"/>
</dbReference>
<keyword evidence="1" id="KW-0812">Transmembrane</keyword>
<dbReference type="Proteomes" id="UP000260793">
    <property type="component" value="Unassembled WGS sequence"/>
</dbReference>
<comment type="caution">
    <text evidence="2">The sequence shown here is derived from an EMBL/GenBank/DDBJ whole genome shotgun (WGS) entry which is preliminary data.</text>
</comment>
<keyword evidence="1" id="KW-0472">Membrane</keyword>
<evidence type="ECO:0000313" key="5">
    <source>
        <dbReference type="Proteomes" id="UP000260793"/>
    </source>
</evidence>
<dbReference type="Proteomes" id="UP000284902">
    <property type="component" value="Unassembled WGS sequence"/>
</dbReference>
<proteinExistence type="predicted"/>
<dbReference type="InterPro" id="IPR054198">
    <property type="entry name" value="DUF6903"/>
</dbReference>
<evidence type="ECO:0000256" key="1">
    <source>
        <dbReference type="SAM" id="Phobius"/>
    </source>
</evidence>
<gene>
    <name evidence="4" type="ORF">DW116_09675</name>
    <name evidence="3" type="ORF">DW672_07610</name>
    <name evidence="2" type="ORF">DXD17_01840</name>
</gene>
<dbReference type="GeneID" id="77334955"/>
<evidence type="ECO:0000313" key="2">
    <source>
        <dbReference type="EMBL" id="RGK42458.1"/>
    </source>
</evidence>
<feature type="transmembrane region" description="Helical" evidence="1">
    <location>
        <begin position="7"/>
        <end position="26"/>
    </location>
</feature>
<evidence type="ECO:0000313" key="4">
    <source>
        <dbReference type="EMBL" id="RHJ60290.1"/>
    </source>
</evidence>
<dbReference type="AlphaFoldDB" id="A0A3E4LYB4"/>
<feature type="transmembrane region" description="Helical" evidence="1">
    <location>
        <begin position="32"/>
        <end position="54"/>
    </location>
</feature>
<keyword evidence="1" id="KW-1133">Transmembrane helix</keyword>
<accession>A0A3E4LYB4</accession>
<evidence type="ECO:0000313" key="3">
    <source>
        <dbReference type="EMBL" id="RHF60469.1"/>
    </source>
</evidence>
<name>A0A3E4LYB4_9FIRM</name>
<evidence type="ECO:0000313" key="6">
    <source>
        <dbReference type="Proteomes" id="UP000284902"/>
    </source>
</evidence>
<dbReference type="EMBL" id="QRMI01000024">
    <property type="protein sequence ID" value="RHJ60290.1"/>
    <property type="molecule type" value="Genomic_DNA"/>
</dbReference>
<evidence type="ECO:0000313" key="7">
    <source>
        <dbReference type="Proteomes" id="UP000285832"/>
    </source>
</evidence>